<feature type="domain" description="ABC transmembrane type-1" evidence="7">
    <location>
        <begin position="27"/>
        <end position="206"/>
    </location>
</feature>
<evidence type="ECO:0000259" key="7">
    <source>
        <dbReference type="PROSITE" id="PS50928"/>
    </source>
</evidence>
<dbReference type="GO" id="GO:0031460">
    <property type="term" value="P:glycine betaine transport"/>
    <property type="evidence" value="ECO:0007669"/>
    <property type="project" value="TreeGrafter"/>
</dbReference>
<feature type="transmembrane region" description="Helical" evidence="6">
    <location>
        <begin position="189"/>
        <end position="209"/>
    </location>
</feature>
<sequence length="226" mass="23446">MDILIELFAWFADPARWTGGGGVPARMGEHVYYSLLGLLLSAVVAVPLGLFTGHTGRGGFLTTSLANFARALPTIGVLFLIVLAAGIGLVPVLCALVALAVPPILVNTHEGVRGVEPRLRDAAFGMGMRGHQVLLRLELPVAVPLILIGMRTAAVQVVATATIAAYVGVGGLGRYIVDGQARQDLTMMLGGSVLVVLLAVLTTLLFAGLRRLLVAPGLRTGAVAGR</sequence>
<dbReference type="GO" id="GO:0005886">
    <property type="term" value="C:plasma membrane"/>
    <property type="evidence" value="ECO:0007669"/>
    <property type="project" value="UniProtKB-SubCell"/>
</dbReference>
<evidence type="ECO:0000313" key="11">
    <source>
        <dbReference type="Proteomes" id="UP000584931"/>
    </source>
</evidence>
<keyword evidence="10" id="KW-1185">Reference proteome</keyword>
<dbReference type="Gene3D" id="1.10.3720.10">
    <property type="entry name" value="MetI-like"/>
    <property type="match status" value="1"/>
</dbReference>
<dbReference type="STRING" id="501010.NOSIN_02030"/>
<accession>A0A1V3BWG4</accession>
<reference evidence="9" key="2">
    <citation type="submission" date="2016-08" db="EMBL/GenBank/DDBJ databases">
        <authorList>
            <person name="Seilhamer J.J."/>
        </authorList>
    </citation>
    <scope>NUCLEOTIDE SEQUENCE [LARGE SCALE GENOMIC DNA]</scope>
    <source>
        <strain evidence="9">UTMC102</strain>
    </source>
</reference>
<evidence type="ECO:0000313" key="10">
    <source>
        <dbReference type="Proteomes" id="UP000189004"/>
    </source>
</evidence>
<evidence type="ECO:0000256" key="5">
    <source>
        <dbReference type="ARBA" id="ARBA00023136"/>
    </source>
</evidence>
<feature type="transmembrane region" description="Helical" evidence="6">
    <location>
        <begin position="157"/>
        <end position="177"/>
    </location>
</feature>
<name>A0A1V3BWG4_9ACTN</name>
<dbReference type="Proteomes" id="UP000584931">
    <property type="component" value="Unassembled WGS sequence"/>
</dbReference>
<dbReference type="InterPro" id="IPR035906">
    <property type="entry name" value="MetI-like_sf"/>
</dbReference>
<comment type="similarity">
    <text evidence="6">Belongs to the binding-protein-dependent transport system permease family.</text>
</comment>
<dbReference type="Pfam" id="PF00528">
    <property type="entry name" value="BPD_transp_1"/>
    <property type="match status" value="1"/>
</dbReference>
<dbReference type="InterPro" id="IPR000515">
    <property type="entry name" value="MetI-like"/>
</dbReference>
<comment type="caution">
    <text evidence="9">The sequence shown here is derived from an EMBL/GenBank/DDBJ whole genome shotgun (WGS) entry which is preliminary data.</text>
</comment>
<protein>
    <submittedName>
        <fullName evidence="9">ABC transporter permease</fullName>
    </submittedName>
    <submittedName>
        <fullName evidence="8">Osmoprotectant transport system permease protein</fullName>
    </submittedName>
</protein>
<evidence type="ECO:0000313" key="8">
    <source>
        <dbReference type="EMBL" id="NYH53838.1"/>
    </source>
</evidence>
<dbReference type="AlphaFoldDB" id="A0A1V3BWG4"/>
<dbReference type="SUPFAM" id="SSF161098">
    <property type="entry name" value="MetI-like"/>
    <property type="match status" value="1"/>
</dbReference>
<dbReference type="Proteomes" id="UP000189004">
    <property type="component" value="Unassembled WGS sequence"/>
</dbReference>
<reference evidence="8 11" key="3">
    <citation type="submission" date="2020-07" db="EMBL/GenBank/DDBJ databases">
        <title>Sequencing the genomes of 1000 actinobacteria strains.</title>
        <authorList>
            <person name="Klenk H.-P."/>
        </authorList>
    </citation>
    <scope>NUCLEOTIDE SEQUENCE [LARGE SCALE GENOMIC DNA]</scope>
    <source>
        <strain evidence="8 11">DSM 45278</strain>
    </source>
</reference>
<dbReference type="PROSITE" id="PS50928">
    <property type="entry name" value="ABC_TM1"/>
    <property type="match status" value="1"/>
</dbReference>
<evidence type="ECO:0000256" key="3">
    <source>
        <dbReference type="ARBA" id="ARBA00022692"/>
    </source>
</evidence>
<evidence type="ECO:0000256" key="2">
    <source>
        <dbReference type="ARBA" id="ARBA00022448"/>
    </source>
</evidence>
<dbReference type="OrthoDB" id="5244012at2"/>
<evidence type="ECO:0000256" key="6">
    <source>
        <dbReference type="RuleBase" id="RU363032"/>
    </source>
</evidence>
<proteinExistence type="inferred from homology"/>
<evidence type="ECO:0000313" key="9">
    <source>
        <dbReference type="EMBL" id="OOC52758.1"/>
    </source>
</evidence>
<keyword evidence="5 6" id="KW-0472">Membrane</keyword>
<dbReference type="PANTHER" id="PTHR30177">
    <property type="entry name" value="GLYCINE BETAINE/L-PROLINE TRANSPORT SYSTEM PERMEASE PROTEIN PROW"/>
    <property type="match status" value="1"/>
</dbReference>
<evidence type="ECO:0000256" key="1">
    <source>
        <dbReference type="ARBA" id="ARBA00004141"/>
    </source>
</evidence>
<feature type="transmembrane region" description="Helical" evidence="6">
    <location>
        <begin position="31"/>
        <end position="51"/>
    </location>
</feature>
<feature type="transmembrane region" description="Helical" evidence="6">
    <location>
        <begin position="72"/>
        <end position="101"/>
    </location>
</feature>
<organism evidence="9 10">
    <name type="scientific">Nocardiopsis sinuspersici</name>
    <dbReference type="NCBI Taxonomy" id="501010"/>
    <lineage>
        <taxon>Bacteria</taxon>
        <taxon>Bacillati</taxon>
        <taxon>Actinomycetota</taxon>
        <taxon>Actinomycetes</taxon>
        <taxon>Streptosporangiales</taxon>
        <taxon>Nocardiopsidaceae</taxon>
        <taxon>Nocardiopsis</taxon>
    </lineage>
</organism>
<keyword evidence="2 6" id="KW-0813">Transport</keyword>
<evidence type="ECO:0000256" key="4">
    <source>
        <dbReference type="ARBA" id="ARBA00022989"/>
    </source>
</evidence>
<reference evidence="10" key="1">
    <citation type="submission" date="2016-08" db="EMBL/GenBank/DDBJ databases">
        <authorList>
            <person name="Tokovenko B."/>
            <person name="Kalinowski J."/>
        </authorList>
    </citation>
    <scope>NUCLEOTIDE SEQUENCE [LARGE SCALE GENOMIC DNA]</scope>
    <source>
        <strain evidence="10">UTMC102</strain>
    </source>
</reference>
<gene>
    <name evidence="8" type="ORF">HNR06_003427</name>
    <name evidence="9" type="ORF">NOSIN_02030</name>
</gene>
<dbReference type="CDD" id="cd06261">
    <property type="entry name" value="TM_PBP2"/>
    <property type="match status" value="1"/>
</dbReference>
<accession>A0A7Z0BJJ6</accession>
<keyword evidence="3 6" id="KW-0812">Transmembrane</keyword>
<dbReference type="RefSeq" id="WP_077689104.1">
    <property type="nucleotide sequence ID" value="NZ_JACCHL010000001.1"/>
</dbReference>
<comment type="subcellular location">
    <subcellularLocation>
        <location evidence="6">Cell membrane</location>
        <topology evidence="6">Multi-pass membrane protein</topology>
    </subcellularLocation>
    <subcellularLocation>
        <location evidence="1">Membrane</location>
        <topology evidence="1">Multi-pass membrane protein</topology>
    </subcellularLocation>
</comment>
<dbReference type="GO" id="GO:0055085">
    <property type="term" value="P:transmembrane transport"/>
    <property type="evidence" value="ECO:0007669"/>
    <property type="project" value="InterPro"/>
</dbReference>
<dbReference type="InterPro" id="IPR051204">
    <property type="entry name" value="ABC_transp_perm/SBD"/>
</dbReference>
<keyword evidence="4 6" id="KW-1133">Transmembrane helix</keyword>
<dbReference type="EMBL" id="JACCHL010000001">
    <property type="protein sequence ID" value="NYH53838.1"/>
    <property type="molecule type" value="Genomic_DNA"/>
</dbReference>
<dbReference type="PANTHER" id="PTHR30177:SF33">
    <property type="entry name" value="POSSIBLE OSMOPROTECTANT (GLYCINE BETAINE_CARNITINE_CHOLINE_L-PROLINE) TRANSPORT INTEGRAL MEMBRANE PROTEIN ABC TRANSPORTER PROZ"/>
    <property type="match status" value="1"/>
</dbReference>
<dbReference type="EMBL" id="MCOK01000001">
    <property type="protein sequence ID" value="OOC52758.1"/>
    <property type="molecule type" value="Genomic_DNA"/>
</dbReference>